<dbReference type="PANTHER" id="PTHR17695">
    <property type="entry name" value="SMALL SUBUNIT PROCESSOME COMPONENT 20 HOMOLOG"/>
    <property type="match status" value="1"/>
</dbReference>
<dbReference type="Pfam" id="PF23099">
    <property type="entry name" value="UTP20_C"/>
    <property type="match status" value="1"/>
</dbReference>
<dbReference type="InterPro" id="IPR011989">
    <property type="entry name" value="ARM-like"/>
</dbReference>
<dbReference type="Gene3D" id="1.25.10.10">
    <property type="entry name" value="Leucine-rich Repeat Variant"/>
    <property type="match status" value="1"/>
</dbReference>
<dbReference type="InterPro" id="IPR057525">
    <property type="entry name" value="UTP20_C"/>
</dbReference>
<protein>
    <recommendedName>
        <fullName evidence="5">HEAT repeat protein</fullName>
    </recommendedName>
</protein>
<keyword evidence="4" id="KW-1185">Reference proteome</keyword>
<dbReference type="EMBL" id="KN562267">
    <property type="protein sequence ID" value="KHJ85884.1"/>
    <property type="molecule type" value="Genomic_DNA"/>
</dbReference>
<organism evidence="3 4">
    <name type="scientific">Oesophagostomum dentatum</name>
    <name type="common">Nodular worm</name>
    <dbReference type="NCBI Taxonomy" id="61180"/>
    <lineage>
        <taxon>Eukaryota</taxon>
        <taxon>Metazoa</taxon>
        <taxon>Ecdysozoa</taxon>
        <taxon>Nematoda</taxon>
        <taxon>Chromadorea</taxon>
        <taxon>Rhabditida</taxon>
        <taxon>Rhabditina</taxon>
        <taxon>Rhabditomorpha</taxon>
        <taxon>Strongyloidea</taxon>
        <taxon>Strongylidae</taxon>
        <taxon>Oesophagostomum</taxon>
    </lineage>
</organism>
<sequence>MIYTVHTLLGAMRDVLKSGDMDPCLEDILDIVVQEQFTAVSEEKEVGEIKAEVSEAKKNPTPGTLLLLGRYVSSSAVGVLLNRFMTVVDSLTSAKMISKARNLLSMFGNGLKDNQGFAPASQLIFIHQMLVTNTEKMKTVTGNQKEPTDSEFLEEEHKSCLLLPPEPKRIGVLVKPVLKSRSHIFLEFALQLLGALITGKHFDRNDPEHIKRLDPFVPLIIRSLEFKYEKEGARSIAVDLLAQISKIEKDAFAPHFRMVLPALRAIFASESLFSNNSERTISGICYGIATMLQSMGEEAREVFALEDFCALFDSLEPLMKCEGSSAIRLSAASLIGQCLSHYDLAFFTPERASELMGWCCWQLRDKQLAENVALQASKILMVISHHLTHEQFTTLVEKLAHICHFEISHQPNLSLKVCFRSPQISN</sequence>
<dbReference type="SUPFAM" id="SSF48371">
    <property type="entry name" value="ARM repeat"/>
    <property type="match status" value="1"/>
</dbReference>
<evidence type="ECO:0000259" key="2">
    <source>
        <dbReference type="Pfam" id="PF23099"/>
    </source>
</evidence>
<dbReference type="GO" id="GO:0030686">
    <property type="term" value="C:90S preribosome"/>
    <property type="evidence" value="ECO:0007669"/>
    <property type="project" value="TreeGrafter"/>
</dbReference>
<evidence type="ECO:0000313" key="4">
    <source>
        <dbReference type="Proteomes" id="UP000053660"/>
    </source>
</evidence>
<evidence type="ECO:0000313" key="3">
    <source>
        <dbReference type="EMBL" id="KHJ85884.1"/>
    </source>
</evidence>
<gene>
    <name evidence="3" type="ORF">OESDEN_14379</name>
</gene>
<feature type="domain" description="U3 small nucleolar RNA-associated protein 20" evidence="1">
    <location>
        <begin position="1"/>
        <end position="129"/>
    </location>
</feature>
<dbReference type="InterPro" id="IPR046523">
    <property type="entry name" value="UTP20_dom"/>
</dbReference>
<dbReference type="AlphaFoldDB" id="A0A0B1SLR4"/>
<dbReference type="Proteomes" id="UP000053660">
    <property type="component" value="Unassembled WGS sequence"/>
</dbReference>
<name>A0A0B1SLR4_OESDE</name>
<accession>A0A0B1SLR4</accession>
<reference evidence="3 4" key="1">
    <citation type="submission" date="2014-03" db="EMBL/GenBank/DDBJ databases">
        <title>Draft genome of the hookworm Oesophagostomum dentatum.</title>
        <authorList>
            <person name="Mitreva M."/>
        </authorList>
    </citation>
    <scope>NUCLEOTIDE SEQUENCE [LARGE SCALE GENOMIC DNA]</scope>
    <source>
        <strain evidence="3 4">OD-Hann</strain>
    </source>
</reference>
<dbReference type="Pfam" id="PF20416">
    <property type="entry name" value="UTP20"/>
    <property type="match status" value="1"/>
</dbReference>
<dbReference type="OrthoDB" id="360653at2759"/>
<evidence type="ECO:0008006" key="5">
    <source>
        <dbReference type="Google" id="ProtNLM"/>
    </source>
</evidence>
<proteinExistence type="predicted"/>
<feature type="domain" description="U3 small nucleolar RNA-associated protein 20 C-terminal" evidence="2">
    <location>
        <begin position="233"/>
        <end position="416"/>
    </location>
</feature>
<dbReference type="GO" id="GO:0032040">
    <property type="term" value="C:small-subunit processome"/>
    <property type="evidence" value="ECO:0007669"/>
    <property type="project" value="TreeGrafter"/>
</dbReference>
<dbReference type="InterPro" id="IPR016024">
    <property type="entry name" value="ARM-type_fold"/>
</dbReference>
<dbReference type="InterPro" id="IPR052575">
    <property type="entry name" value="SSU_processome_comp_20"/>
</dbReference>
<evidence type="ECO:0000259" key="1">
    <source>
        <dbReference type="Pfam" id="PF20416"/>
    </source>
</evidence>
<dbReference type="PANTHER" id="PTHR17695:SF11">
    <property type="entry name" value="SMALL SUBUNIT PROCESSOME COMPONENT 20 HOMOLOG"/>
    <property type="match status" value="1"/>
</dbReference>